<dbReference type="Gene3D" id="3.60.15.10">
    <property type="entry name" value="Ribonuclease Z/Hydroxyacylglutathione hydrolase-like"/>
    <property type="match status" value="1"/>
</dbReference>
<dbReference type="GO" id="GO:0004521">
    <property type="term" value="F:RNA endonuclease activity"/>
    <property type="evidence" value="ECO:0007669"/>
    <property type="project" value="TreeGrafter"/>
</dbReference>
<sequence>MLSLTSLGGAGTVTGSKHLITHGNTRILIDCGLFQGLKNLRELNWQRLAVEPKDIDAVVLTHAHLDHCGYLPRLVLDGFRGKIFSTSATRDVAELILLDSAWLQEKDADFANRKGFSKHKPALPLYRVRDAERTLLQFKPVPLHQETELPGNARLLLRSAGHILGAATAQIDIGGKRLVFSGDLGRFDDMVMPDPEPVTEADYIIIESTYGNRRHDRSDAVEALGDIIERTTRRGGTVVIPAFAVGRAQSLIYDLWLLRQRGRLRNVPVYLDSPMATNATVLLHRHSDDHKLTQHDFEAAFSEVKYVRDVEESKALSANRYPKVIISASGMATGGRVLHHIEAFGGIHQNTLLFSGFQAAGTRGRKLLEGAREVKIHGRWMPINAEVAELPMLSAHADSDELMRWLGGFTRAPEGVFIVHGESNASEALRERIQRELKWHASVPMQNQEFAL</sequence>
<feature type="domain" description="Beta-Casp" evidence="3">
    <location>
        <begin position="248"/>
        <end position="367"/>
    </location>
</feature>
<dbReference type="PANTHER" id="PTHR11203">
    <property type="entry name" value="CLEAVAGE AND POLYADENYLATION SPECIFICITY FACTOR FAMILY MEMBER"/>
    <property type="match status" value="1"/>
</dbReference>
<evidence type="ECO:0000256" key="1">
    <source>
        <dbReference type="ARBA" id="ARBA00022801"/>
    </source>
</evidence>
<dbReference type="Gene3D" id="3.40.50.10890">
    <property type="match status" value="1"/>
</dbReference>
<dbReference type="EMBL" id="AMCZ02000006">
    <property type="protein sequence ID" value="EWC42023.1"/>
    <property type="molecule type" value="Genomic_DNA"/>
</dbReference>
<evidence type="ECO:0000313" key="4">
    <source>
        <dbReference type="EMBL" id="EWC42023.1"/>
    </source>
</evidence>
<proteinExistence type="predicted"/>
<dbReference type="PANTHER" id="PTHR11203:SF37">
    <property type="entry name" value="INTEGRATOR COMPLEX SUBUNIT 11"/>
    <property type="match status" value="1"/>
</dbReference>
<evidence type="ECO:0000259" key="3">
    <source>
        <dbReference type="SMART" id="SM01027"/>
    </source>
</evidence>
<evidence type="ECO:0000313" key="5">
    <source>
        <dbReference type="Proteomes" id="UP000026923"/>
    </source>
</evidence>
<dbReference type="Pfam" id="PF07521">
    <property type="entry name" value="RMMBL"/>
    <property type="match status" value="1"/>
</dbReference>
<accession>A0A061JTR8</accession>
<dbReference type="SUPFAM" id="SSF56281">
    <property type="entry name" value="Metallo-hydrolase/oxidoreductase"/>
    <property type="match status" value="1"/>
</dbReference>
<dbReference type="InterPro" id="IPR011108">
    <property type="entry name" value="RMMBL"/>
</dbReference>
<comment type="caution">
    <text evidence="4">The sequence shown here is derived from an EMBL/GenBank/DDBJ whole genome shotgun (WGS) entry which is preliminary data.</text>
</comment>
<dbReference type="AlphaFoldDB" id="A0A061JTR8"/>
<dbReference type="InterPro" id="IPR050698">
    <property type="entry name" value="MBL"/>
</dbReference>
<organism evidence="4 5">
    <name type="scientific">Stutzerimonas stutzeri KOS6</name>
    <dbReference type="NCBI Taxonomy" id="1218352"/>
    <lineage>
        <taxon>Bacteria</taxon>
        <taxon>Pseudomonadati</taxon>
        <taxon>Pseudomonadota</taxon>
        <taxon>Gammaproteobacteria</taxon>
        <taxon>Pseudomonadales</taxon>
        <taxon>Pseudomonadaceae</taxon>
        <taxon>Stutzerimonas</taxon>
    </lineage>
</organism>
<evidence type="ECO:0000259" key="2">
    <source>
        <dbReference type="SMART" id="SM00849"/>
    </source>
</evidence>
<dbReference type="InterPro" id="IPR036866">
    <property type="entry name" value="RibonucZ/Hydroxyglut_hydro"/>
</dbReference>
<dbReference type="CDD" id="cd16295">
    <property type="entry name" value="TTHA0252-CPSF-like_MBL-fold"/>
    <property type="match status" value="1"/>
</dbReference>
<feature type="domain" description="Metallo-beta-lactamase" evidence="2">
    <location>
        <begin position="14"/>
        <end position="224"/>
    </location>
</feature>
<dbReference type="InterPro" id="IPR022712">
    <property type="entry name" value="Beta_Casp"/>
</dbReference>
<dbReference type="GO" id="GO:0016787">
    <property type="term" value="F:hydrolase activity"/>
    <property type="evidence" value="ECO:0007669"/>
    <property type="project" value="UniProtKB-KW"/>
</dbReference>
<name>A0A061JTR8_STUST</name>
<reference evidence="4 5" key="1">
    <citation type="journal article" date="2013" name="Genome Announc.">
        <title>Draft Genome of the Nitrogen-Fixing Bacterium Pseudomonas stutzeri Strain KOS6 Isolated from Industrial Hydrocarbon Sludge.</title>
        <authorList>
            <person name="Grigoryeva T.V."/>
            <person name="Laikov A.V."/>
            <person name="Naumova R.P."/>
            <person name="Manolov A.I."/>
            <person name="Larin A.K."/>
            <person name="Karpova I.Y."/>
            <person name="Semashko T.A."/>
            <person name="Alexeev D.G."/>
            <person name="Kostryukova E.S."/>
            <person name="Muller R."/>
            <person name="Govorun V.M."/>
        </authorList>
    </citation>
    <scope>NUCLEOTIDE SEQUENCE [LARGE SCALE GENOMIC DNA]</scope>
    <source>
        <strain evidence="4 5">KOS6</strain>
    </source>
</reference>
<protein>
    <submittedName>
        <fullName evidence="4">Beta-Casp domain-containing protein</fullName>
    </submittedName>
</protein>
<dbReference type="InterPro" id="IPR001279">
    <property type="entry name" value="Metallo-B-lactamas"/>
</dbReference>
<dbReference type="Pfam" id="PF00753">
    <property type="entry name" value="Lactamase_B"/>
    <property type="match status" value="1"/>
</dbReference>
<dbReference type="SMART" id="SM00849">
    <property type="entry name" value="Lactamase_B"/>
    <property type="match status" value="1"/>
</dbReference>
<dbReference type="eggNOG" id="COG1236">
    <property type="taxonomic scope" value="Bacteria"/>
</dbReference>
<gene>
    <name evidence="4" type="ORF">B597_007095</name>
</gene>
<dbReference type="OrthoDB" id="9803916at2"/>
<dbReference type="Pfam" id="PF10996">
    <property type="entry name" value="Beta-Casp"/>
    <property type="match status" value="1"/>
</dbReference>
<dbReference type="RefSeq" id="WP_003296538.1">
    <property type="nucleotide sequence ID" value="NZ_KK020675.1"/>
</dbReference>
<keyword evidence="1" id="KW-0378">Hydrolase</keyword>
<dbReference type="Proteomes" id="UP000026923">
    <property type="component" value="Unassembled WGS sequence"/>
</dbReference>
<dbReference type="HOGENOM" id="CLU_009673_5_2_6"/>
<dbReference type="SMART" id="SM01027">
    <property type="entry name" value="Beta-Casp"/>
    <property type="match status" value="1"/>
</dbReference>